<keyword evidence="1" id="KW-0812">Transmembrane</keyword>
<protein>
    <submittedName>
        <fullName evidence="2">Acyl transferase</fullName>
    </submittedName>
</protein>
<feature type="transmembrane region" description="Helical" evidence="1">
    <location>
        <begin position="32"/>
        <end position="50"/>
    </location>
</feature>
<keyword evidence="2" id="KW-0808">Transferase</keyword>
<name>A0A8J7E0X9_9CYAN</name>
<evidence type="ECO:0000256" key="1">
    <source>
        <dbReference type="SAM" id="Phobius"/>
    </source>
</evidence>
<accession>A0A8J7E0X9</accession>
<sequence length="203" mass="23062">MTLLSKLLSWFTPFILLCTSAAFLWTCNSPNIFSILAIPFCLYGLPVLCHRIHNYFYPLKEGISYLISDDYSPWWGSHQFQEIYIACPFLEAILRLIPGAFSAWLRLWGAKVGNNVYWTPKLEIADRGFVEIGDRTIFGYDVQLYPHIVKPKKNNLMLYLKTIKIGSDVFLGAGSHCGPGVIIQEGTYIPVATDLYPNQKSND</sequence>
<dbReference type="Gene3D" id="2.160.10.10">
    <property type="entry name" value="Hexapeptide repeat proteins"/>
    <property type="match status" value="1"/>
</dbReference>
<dbReference type="SUPFAM" id="SSF51161">
    <property type="entry name" value="Trimeric LpxA-like enzymes"/>
    <property type="match status" value="1"/>
</dbReference>
<keyword evidence="1" id="KW-1133">Transmembrane helix</keyword>
<dbReference type="RefSeq" id="WP_194031555.1">
    <property type="nucleotide sequence ID" value="NZ_JADEWZ010000048.1"/>
</dbReference>
<reference evidence="2" key="1">
    <citation type="submission" date="2020-10" db="EMBL/GenBank/DDBJ databases">
        <authorList>
            <person name="Castelo-Branco R."/>
            <person name="Eusebio N."/>
            <person name="Adriana R."/>
            <person name="Vieira A."/>
            <person name="Brugerolle De Fraissinette N."/>
            <person name="Rezende De Castro R."/>
            <person name="Schneider M.P."/>
            <person name="Vasconcelos V."/>
            <person name="Leao P.N."/>
        </authorList>
    </citation>
    <scope>NUCLEOTIDE SEQUENCE</scope>
    <source>
        <strain evidence="2">LEGE 07157</strain>
    </source>
</reference>
<dbReference type="AlphaFoldDB" id="A0A8J7E0X9"/>
<comment type="caution">
    <text evidence="2">The sequence shown here is derived from an EMBL/GenBank/DDBJ whole genome shotgun (WGS) entry which is preliminary data.</text>
</comment>
<proteinExistence type="predicted"/>
<evidence type="ECO:0000313" key="2">
    <source>
        <dbReference type="EMBL" id="MBE9118471.1"/>
    </source>
</evidence>
<dbReference type="GO" id="GO:0016740">
    <property type="term" value="F:transferase activity"/>
    <property type="evidence" value="ECO:0007669"/>
    <property type="project" value="UniProtKB-KW"/>
</dbReference>
<keyword evidence="3" id="KW-1185">Reference proteome</keyword>
<dbReference type="Proteomes" id="UP000654482">
    <property type="component" value="Unassembled WGS sequence"/>
</dbReference>
<dbReference type="EMBL" id="JADEWZ010000048">
    <property type="protein sequence ID" value="MBE9118471.1"/>
    <property type="molecule type" value="Genomic_DNA"/>
</dbReference>
<keyword evidence="1" id="KW-0472">Membrane</keyword>
<dbReference type="GO" id="GO:0031470">
    <property type="term" value="C:carboxysome"/>
    <property type="evidence" value="ECO:0007669"/>
    <property type="project" value="UniProtKB-ARBA"/>
</dbReference>
<organism evidence="2 3">
    <name type="scientific">Lusitaniella coriacea LEGE 07157</name>
    <dbReference type="NCBI Taxonomy" id="945747"/>
    <lineage>
        <taxon>Bacteria</taxon>
        <taxon>Bacillati</taxon>
        <taxon>Cyanobacteriota</taxon>
        <taxon>Cyanophyceae</taxon>
        <taxon>Spirulinales</taxon>
        <taxon>Lusitaniellaceae</taxon>
        <taxon>Lusitaniella</taxon>
    </lineage>
</organism>
<dbReference type="InterPro" id="IPR011004">
    <property type="entry name" value="Trimer_LpxA-like_sf"/>
</dbReference>
<gene>
    <name evidence="2" type="ORF">IQ249_21505</name>
</gene>
<evidence type="ECO:0000313" key="3">
    <source>
        <dbReference type="Proteomes" id="UP000654482"/>
    </source>
</evidence>
<dbReference type="GO" id="GO:0043886">
    <property type="term" value="F:structural constituent of carboxysome shell"/>
    <property type="evidence" value="ECO:0007669"/>
    <property type="project" value="UniProtKB-ARBA"/>
</dbReference>
<feature type="transmembrane region" description="Helical" evidence="1">
    <location>
        <begin position="7"/>
        <end position="26"/>
    </location>
</feature>